<evidence type="ECO:0000256" key="2">
    <source>
        <dbReference type="ARBA" id="ARBA00004609"/>
    </source>
</evidence>
<evidence type="ECO:0000256" key="6">
    <source>
        <dbReference type="ARBA" id="ARBA00022723"/>
    </source>
</evidence>
<proteinExistence type="inferred from homology"/>
<evidence type="ECO:0000256" key="1">
    <source>
        <dbReference type="ARBA" id="ARBA00001947"/>
    </source>
</evidence>
<dbReference type="GO" id="GO:0008270">
    <property type="term" value="F:zinc ion binding"/>
    <property type="evidence" value="ECO:0007669"/>
    <property type="project" value="InterPro"/>
</dbReference>
<dbReference type="PANTHER" id="PTHR11533:SF174">
    <property type="entry name" value="PUROMYCIN-SENSITIVE AMINOPEPTIDASE-RELATED"/>
    <property type="match status" value="1"/>
</dbReference>
<keyword evidence="9" id="KW-0482">Metalloprotease</keyword>
<evidence type="ECO:0000256" key="8">
    <source>
        <dbReference type="ARBA" id="ARBA00022833"/>
    </source>
</evidence>
<dbReference type="STRING" id="6945.B7QBC6"/>
<keyword evidence="7" id="KW-0378">Hydrolase</keyword>
<dbReference type="FunFam" id="1.10.390.10:FF:000058">
    <property type="entry name" value="Aminopeptidase, putative"/>
    <property type="match status" value="1"/>
</dbReference>
<dbReference type="OrthoDB" id="6512413at2759"/>
<keyword evidence="4" id="KW-0031">Aminopeptidase</keyword>
<feature type="non-terminal residue" evidence="11">
    <location>
        <position position="116"/>
    </location>
</feature>
<evidence type="ECO:0000256" key="5">
    <source>
        <dbReference type="ARBA" id="ARBA00022670"/>
    </source>
</evidence>
<dbReference type="HOGENOM" id="CLU_2114955_0_0_1"/>
<keyword evidence="5" id="KW-0645">Protease</keyword>
<dbReference type="PhylomeDB" id="B7QBC6"/>
<comment type="cofactor">
    <cofactor evidence="1">
        <name>Zn(2+)</name>
        <dbReference type="ChEBI" id="CHEBI:29105"/>
    </cofactor>
</comment>
<dbReference type="Pfam" id="PF01433">
    <property type="entry name" value="Peptidase_M1"/>
    <property type="match status" value="1"/>
</dbReference>
<keyword evidence="8" id="KW-0862">Zinc</keyword>
<dbReference type="InterPro" id="IPR050344">
    <property type="entry name" value="Peptidase_M1_aminopeptidases"/>
</dbReference>
<evidence type="ECO:0000313" key="11">
    <source>
        <dbReference type="EMBL" id="EEC16148.1"/>
    </source>
</evidence>
<dbReference type="PRINTS" id="PR00756">
    <property type="entry name" value="ALADIPTASE"/>
</dbReference>
<sequence>VTVYGVDSKDDIVSRALSFTKTYFEYFEGYFGINYTLPKLDIVTTSGFAFGGMEHWGAILLDNYDIKAEVKERGTFFAHEVIHQWLGNLATNFWWSAIWIQEAPTYYLASLVSSKL</sequence>
<evidence type="ECO:0000256" key="3">
    <source>
        <dbReference type="ARBA" id="ARBA00010136"/>
    </source>
</evidence>
<reference evidence="11" key="1">
    <citation type="submission" date="2008-03" db="EMBL/GenBank/DDBJ databases">
        <title>Annotation of Ixodes scapularis.</title>
        <authorList>
            <consortium name="Ixodes scapularis Genome Project Consortium"/>
            <person name="Caler E."/>
            <person name="Hannick L.I."/>
            <person name="Bidwell S."/>
            <person name="Joardar V."/>
            <person name="Thiagarajan M."/>
            <person name="Amedeo P."/>
            <person name="Galinsky K.J."/>
            <person name="Schobel S."/>
            <person name="Inman J."/>
            <person name="Hostetler J."/>
            <person name="Miller J."/>
            <person name="Hammond M."/>
            <person name="Megy K."/>
            <person name="Lawson D."/>
            <person name="Kodira C."/>
            <person name="Sutton G."/>
            <person name="Meyer J."/>
            <person name="Hill C.A."/>
            <person name="Birren B."/>
            <person name="Nene V."/>
            <person name="Collins F."/>
            <person name="Alarcon-Chaidez F."/>
            <person name="Wikel S."/>
            <person name="Strausberg R."/>
        </authorList>
    </citation>
    <scope>NUCLEOTIDE SEQUENCE [LARGE SCALE GENOMIC DNA]</scope>
    <source>
        <strain evidence="11">Wikel colony</strain>
    </source>
</reference>
<keyword evidence="6" id="KW-0479">Metal-binding</keyword>
<name>B7QBC6_IXOSC</name>
<evidence type="ECO:0000256" key="9">
    <source>
        <dbReference type="ARBA" id="ARBA00023049"/>
    </source>
</evidence>
<dbReference type="GO" id="GO:0004177">
    <property type="term" value="F:aminopeptidase activity"/>
    <property type="evidence" value="ECO:0007669"/>
    <property type="project" value="UniProtKB-KW"/>
</dbReference>
<dbReference type="VEuPathDB" id="VectorBase:ISCP_009998"/>
<dbReference type="EMBL" id="DS900544">
    <property type="protein sequence ID" value="EEC16148.1"/>
    <property type="molecule type" value="Genomic_DNA"/>
</dbReference>
<dbReference type="InterPro" id="IPR027268">
    <property type="entry name" value="Peptidase_M4/M1_CTD_sf"/>
</dbReference>
<dbReference type="PANTHER" id="PTHR11533">
    <property type="entry name" value="PROTEASE M1 ZINC METALLOPROTEASE"/>
    <property type="match status" value="1"/>
</dbReference>
<evidence type="ECO:0000259" key="10">
    <source>
        <dbReference type="Pfam" id="PF01433"/>
    </source>
</evidence>
<dbReference type="VEuPathDB" id="VectorBase:ISCI012512"/>
<comment type="similarity">
    <text evidence="3">Belongs to the peptidase M1 family.</text>
</comment>
<dbReference type="GO" id="GO:0006508">
    <property type="term" value="P:proteolysis"/>
    <property type="evidence" value="ECO:0007669"/>
    <property type="project" value="UniProtKB-KW"/>
</dbReference>
<organism>
    <name type="scientific">Ixodes scapularis</name>
    <name type="common">Black-legged tick</name>
    <name type="synonym">Deer tick</name>
    <dbReference type="NCBI Taxonomy" id="6945"/>
    <lineage>
        <taxon>Eukaryota</taxon>
        <taxon>Metazoa</taxon>
        <taxon>Ecdysozoa</taxon>
        <taxon>Arthropoda</taxon>
        <taxon>Chelicerata</taxon>
        <taxon>Arachnida</taxon>
        <taxon>Acari</taxon>
        <taxon>Parasitiformes</taxon>
        <taxon>Ixodida</taxon>
        <taxon>Ixodoidea</taxon>
        <taxon>Ixodidae</taxon>
        <taxon>Ixodinae</taxon>
        <taxon>Ixodes</taxon>
    </lineage>
</organism>
<feature type="non-terminal residue" evidence="11">
    <location>
        <position position="1"/>
    </location>
</feature>
<protein>
    <recommendedName>
        <fullName evidence="10">Peptidase M1 membrane alanine aminopeptidase domain-containing protein</fullName>
    </recommendedName>
</protein>
<dbReference type="GO" id="GO:0005886">
    <property type="term" value="C:plasma membrane"/>
    <property type="evidence" value="ECO:0007669"/>
    <property type="project" value="UniProtKB-SubCell"/>
</dbReference>
<evidence type="ECO:0000256" key="7">
    <source>
        <dbReference type="ARBA" id="ARBA00022801"/>
    </source>
</evidence>
<dbReference type="InterPro" id="IPR014782">
    <property type="entry name" value="Peptidase_M1_dom"/>
</dbReference>
<dbReference type="Gene3D" id="1.10.390.10">
    <property type="entry name" value="Neutral Protease Domain 2"/>
    <property type="match status" value="1"/>
</dbReference>
<accession>B7QBC6</accession>
<gene>
    <name evidence="11" type="ORF">IscW_ISCW012512</name>
</gene>
<dbReference type="VEuPathDB" id="VectorBase:ISCW012512"/>
<dbReference type="AlphaFoldDB" id="B7QBC6"/>
<evidence type="ECO:0000256" key="4">
    <source>
        <dbReference type="ARBA" id="ARBA00022438"/>
    </source>
</evidence>
<comment type="subcellular location">
    <subcellularLocation>
        <location evidence="2">Cell membrane</location>
        <topology evidence="2">Lipid-anchor</topology>
        <topology evidence="2">GPI-anchor</topology>
    </subcellularLocation>
</comment>
<dbReference type="SUPFAM" id="SSF55486">
    <property type="entry name" value="Metalloproteases ('zincins'), catalytic domain"/>
    <property type="match status" value="1"/>
</dbReference>
<dbReference type="PaxDb" id="6945-B7QBC6"/>
<feature type="domain" description="Peptidase M1 membrane alanine aminopeptidase" evidence="10">
    <location>
        <begin position="16"/>
        <end position="114"/>
    </location>
</feature>
<dbReference type="InterPro" id="IPR001930">
    <property type="entry name" value="Peptidase_M1"/>
</dbReference>
<dbReference type="GO" id="GO:0008237">
    <property type="term" value="F:metallopeptidase activity"/>
    <property type="evidence" value="ECO:0007669"/>
    <property type="project" value="UniProtKB-KW"/>
</dbReference>